<protein>
    <submittedName>
        <fullName evidence="1">Uncharacterized protein</fullName>
    </submittedName>
</protein>
<evidence type="ECO:0000313" key="1">
    <source>
        <dbReference type="EMBL" id="JAC74884.1"/>
    </source>
</evidence>
<organism evidence="1">
    <name type="scientific">Tetraselmis sp. GSL018</name>
    <dbReference type="NCBI Taxonomy" id="582737"/>
    <lineage>
        <taxon>Eukaryota</taxon>
        <taxon>Viridiplantae</taxon>
        <taxon>Chlorophyta</taxon>
        <taxon>core chlorophytes</taxon>
        <taxon>Chlorodendrophyceae</taxon>
        <taxon>Chlorodendrales</taxon>
        <taxon>Chlorodendraceae</taxon>
        <taxon>Tetraselmis</taxon>
    </lineage>
</organism>
<dbReference type="EMBL" id="GBEZ01010839">
    <property type="protein sequence ID" value="JAC74884.1"/>
    <property type="molecule type" value="Transcribed_RNA"/>
</dbReference>
<reference evidence="1" key="1">
    <citation type="submission" date="2014-05" db="EMBL/GenBank/DDBJ databases">
        <title>The transcriptome of the halophilic microalga Tetraselmis sp. GSL018 isolated from the Great Salt Lake, Utah.</title>
        <authorList>
            <person name="Jinkerson R.E."/>
            <person name="D'Adamo S."/>
            <person name="Posewitz M.C."/>
        </authorList>
    </citation>
    <scope>NUCLEOTIDE SEQUENCE</scope>
    <source>
        <strain evidence="1">GSL018</strain>
    </source>
</reference>
<dbReference type="AlphaFoldDB" id="A0A061RVT9"/>
<gene>
    <name evidence="1" type="ORF">TSPGSL018_24751</name>
</gene>
<sequence length="41" mass="4637">TSSRGCWHRDSWNSRGFSSLELLKAQTPGACKLTRNALRNM</sequence>
<accession>A0A061RVT9</accession>
<feature type="non-terminal residue" evidence="1">
    <location>
        <position position="1"/>
    </location>
</feature>
<proteinExistence type="predicted"/>
<name>A0A061RVT9_9CHLO</name>